<evidence type="ECO:0000313" key="1">
    <source>
        <dbReference type="EMBL" id="KAJ7541988.1"/>
    </source>
</evidence>
<protein>
    <submittedName>
        <fullName evidence="1">Uncharacterized protein</fullName>
    </submittedName>
</protein>
<keyword evidence="2" id="KW-1185">Reference proteome</keyword>
<comment type="caution">
    <text evidence="1">The sequence shown here is derived from an EMBL/GenBank/DDBJ whole genome shotgun (WGS) entry which is preliminary data.</text>
</comment>
<name>A0ACC2CJ56_DIPCM</name>
<dbReference type="Proteomes" id="UP001162992">
    <property type="component" value="Chromosome 10"/>
</dbReference>
<evidence type="ECO:0000313" key="2">
    <source>
        <dbReference type="Proteomes" id="UP001162992"/>
    </source>
</evidence>
<proteinExistence type="predicted"/>
<organism evidence="1 2">
    <name type="scientific">Diphasiastrum complanatum</name>
    <name type="common">Issler's clubmoss</name>
    <name type="synonym">Lycopodium complanatum</name>
    <dbReference type="NCBI Taxonomy" id="34168"/>
    <lineage>
        <taxon>Eukaryota</taxon>
        <taxon>Viridiplantae</taxon>
        <taxon>Streptophyta</taxon>
        <taxon>Embryophyta</taxon>
        <taxon>Tracheophyta</taxon>
        <taxon>Lycopodiopsida</taxon>
        <taxon>Lycopodiales</taxon>
        <taxon>Lycopodiaceae</taxon>
        <taxon>Lycopodioideae</taxon>
        <taxon>Diphasiastrum</taxon>
    </lineage>
</organism>
<sequence length="361" mass="40143">MMSKREVDQTPKEFINNNHNNISMFMNRKIAATLSRALMKISIRGGAGQEEMRRFSSAKGKQGMQLVFLGTSAALPTISRNTSCIALRHGFLCSIGRTLIKYNQPIEVYGPQGLRDWLRASLQACFGRVESKYMVHELVLKEDKSLARVATQSSAKNEHEDELPGEDIICSGDGLWHVCKDNNLEVKAGILQHNVPCWGYVVEEQIGRSNLEQILDSEPRCNMEHVALQKTDISSISRSEKEKLSNILGLNKRSRKVVILGDTCDSRSLLVAAKDADVLVHEATIVREHDVPESILRTHSSSRMAGEFAKAINAKFLILTHFSGYILGRDTVLVDLVNEAKNASGKDIVIAAKDFLTVRVL</sequence>
<reference evidence="2" key="1">
    <citation type="journal article" date="2024" name="Proc. Natl. Acad. Sci. U.S.A.">
        <title>Extraordinary preservation of gene collinearity over three hundred million years revealed in homosporous lycophytes.</title>
        <authorList>
            <person name="Li C."/>
            <person name="Wickell D."/>
            <person name="Kuo L.Y."/>
            <person name="Chen X."/>
            <person name="Nie B."/>
            <person name="Liao X."/>
            <person name="Peng D."/>
            <person name="Ji J."/>
            <person name="Jenkins J."/>
            <person name="Williams M."/>
            <person name="Shu S."/>
            <person name="Plott C."/>
            <person name="Barry K."/>
            <person name="Rajasekar S."/>
            <person name="Grimwood J."/>
            <person name="Han X."/>
            <person name="Sun S."/>
            <person name="Hou Z."/>
            <person name="He W."/>
            <person name="Dai G."/>
            <person name="Sun C."/>
            <person name="Schmutz J."/>
            <person name="Leebens-Mack J.H."/>
            <person name="Li F.W."/>
            <person name="Wang L."/>
        </authorList>
    </citation>
    <scope>NUCLEOTIDE SEQUENCE [LARGE SCALE GENOMIC DNA]</scope>
    <source>
        <strain evidence="2">cv. PW_Plant_1</strain>
    </source>
</reference>
<gene>
    <name evidence="1" type="ORF">O6H91_10G084400</name>
</gene>
<accession>A0ACC2CJ56</accession>
<dbReference type="EMBL" id="CM055101">
    <property type="protein sequence ID" value="KAJ7541988.1"/>
    <property type="molecule type" value="Genomic_DNA"/>
</dbReference>